<feature type="transmembrane region" description="Helical" evidence="2">
    <location>
        <begin position="303"/>
        <end position="322"/>
    </location>
</feature>
<feature type="compositionally biased region" description="Pro residues" evidence="1">
    <location>
        <begin position="7"/>
        <end position="19"/>
    </location>
</feature>
<gene>
    <name evidence="3" type="ORF">GCM10010420_55580</name>
</gene>
<dbReference type="EMBL" id="BAAATJ010000042">
    <property type="protein sequence ID" value="GAA2418054.1"/>
    <property type="molecule type" value="Genomic_DNA"/>
</dbReference>
<feature type="region of interest" description="Disordered" evidence="1">
    <location>
        <begin position="90"/>
        <end position="233"/>
    </location>
</feature>
<evidence type="ECO:0000313" key="4">
    <source>
        <dbReference type="Proteomes" id="UP001500058"/>
    </source>
</evidence>
<proteinExistence type="predicted"/>
<feature type="compositionally biased region" description="Basic and acidic residues" evidence="1">
    <location>
        <begin position="179"/>
        <end position="193"/>
    </location>
</feature>
<keyword evidence="4" id="KW-1185">Reference proteome</keyword>
<dbReference type="Proteomes" id="UP001500058">
    <property type="component" value="Unassembled WGS sequence"/>
</dbReference>
<evidence type="ECO:0000313" key="3">
    <source>
        <dbReference type="EMBL" id="GAA2418054.1"/>
    </source>
</evidence>
<protein>
    <submittedName>
        <fullName evidence="3">Uncharacterized protein</fullName>
    </submittedName>
</protein>
<reference evidence="3 4" key="1">
    <citation type="journal article" date="2019" name="Int. J. Syst. Evol. Microbiol.">
        <title>The Global Catalogue of Microorganisms (GCM) 10K type strain sequencing project: providing services to taxonomists for standard genome sequencing and annotation.</title>
        <authorList>
            <consortium name="The Broad Institute Genomics Platform"/>
            <consortium name="The Broad Institute Genome Sequencing Center for Infectious Disease"/>
            <person name="Wu L."/>
            <person name="Ma J."/>
        </authorList>
    </citation>
    <scope>NUCLEOTIDE SEQUENCE [LARGE SCALE GENOMIC DNA]</scope>
    <source>
        <strain evidence="3 4">JCM 6921</strain>
    </source>
</reference>
<keyword evidence="2" id="KW-0812">Transmembrane</keyword>
<comment type="caution">
    <text evidence="3">The sequence shown here is derived from an EMBL/GenBank/DDBJ whole genome shotgun (WGS) entry which is preliminary data.</text>
</comment>
<dbReference type="RefSeq" id="WP_344633901.1">
    <property type="nucleotide sequence ID" value="NZ_BAAATJ010000042.1"/>
</dbReference>
<keyword evidence="2" id="KW-1133">Transmembrane helix</keyword>
<accession>A0ABN3J192</accession>
<feature type="region of interest" description="Disordered" evidence="1">
    <location>
        <begin position="1"/>
        <end position="43"/>
    </location>
</feature>
<feature type="compositionally biased region" description="Low complexity" evidence="1">
    <location>
        <begin position="20"/>
        <end position="33"/>
    </location>
</feature>
<feature type="compositionally biased region" description="Low complexity" evidence="1">
    <location>
        <begin position="220"/>
        <end position="233"/>
    </location>
</feature>
<organism evidence="3 4">
    <name type="scientific">Streptomyces glaucosporus</name>
    <dbReference type="NCBI Taxonomy" id="284044"/>
    <lineage>
        <taxon>Bacteria</taxon>
        <taxon>Bacillati</taxon>
        <taxon>Actinomycetota</taxon>
        <taxon>Actinomycetes</taxon>
        <taxon>Kitasatosporales</taxon>
        <taxon>Streptomycetaceae</taxon>
        <taxon>Streptomyces</taxon>
    </lineage>
</organism>
<evidence type="ECO:0000256" key="2">
    <source>
        <dbReference type="SAM" id="Phobius"/>
    </source>
</evidence>
<name>A0ABN3J192_9ACTN</name>
<feature type="compositionally biased region" description="Low complexity" evidence="1">
    <location>
        <begin position="194"/>
        <end position="212"/>
    </location>
</feature>
<evidence type="ECO:0000256" key="1">
    <source>
        <dbReference type="SAM" id="MobiDB-lite"/>
    </source>
</evidence>
<keyword evidence="2" id="KW-0472">Membrane</keyword>
<sequence length="516" mass="54259">MTDVTIPPTPPPQTDPAPAPASSASVVEQAPPSTAASAEAGHTPGGWPVVPLALSGANTTVGAVSAAALAAGPVAAAVAATVAVVLGTAAATRTRRPGSEREARRAGHRTASAVPRQGSGGTSTRSGRTGRLRRGNGSSTRAVAGHRIPAPSVSAGKATGRGRSGTGSARRSPAGRGGLVDRARQIRALRDGQRAGAPPRAQQRAQTTAARRAVADARRAQGPAARTAARLSAGGRGGRMLARALDRARTARDRAVGRGRAVRDARTASAVAARRAALRRAPLRRAARWALWRSAACFHGRRLLAALLAAPLGLVGLLSTPLGRRLGWRWLMYPGRRLYRHLVGRARHERAQRDAAIRDRLAAEEAAADAAAEKDPNEVGDRVQRPAHLRPTHPNNRVEVVSVSGFRFEEAAAEMENAARTYEPDGAMEILAMVENLPAALTSMANTFRILAERADEEFPLEKEVAAGFEDIYAALVAAIDKAEDLGPLFRQVHEPDIARHEDPRNGTEAEKGWNV</sequence>